<comment type="caution">
    <text evidence="12">The sequence shown here is derived from an EMBL/GenBank/DDBJ whole genome shotgun (WGS) entry which is preliminary data.</text>
</comment>
<sequence length="1114" mass="125070">MHRKEKRVRWKENNTFLSILFCLLVLSAHGFAQEKKVSLNCKGMRLSEALIQVERQSEHKLSFNFDELSQFNVTVNIKKKTVIEAIENLLHGLPYQTKVSGQFITIFRRNVQRQTSSPTRGGDYTIIRGKVVDTSDKPLPGVNISFKNRNYGTVTDINGNYAISVDKGARETMLFSFIGMKTEVLTVNCNAEEKILNLTLKEGDGQLNEVVVTGIFNKPKVSFTGAATIISSDQIKALGNRNLLKTLSNIDPSFDLQENNAKGSDPNQTLNIEIRGSATIGSVNEMQSNVRNQRNLPLFILDGFEVTSERVMDMNQDDVESVVILKDASATAIYGSRGANGVVVISSKRPELGRVRVNYSTGMNLEIPDLSSYDLMNSFEKLEVEKAAGLYTNTSLATQLQLDALYNEHLKAASEGVNTNWMKIPVRVGLGQFHKLDINGGVDQFRYILNVSYNQLTGSMKGSKRDNLNGNMTISYLMKKVRFTNTLSVGFNNAANSTYGNFSQYASMNPYWRPYNEKGEPIASYTLFTATSPLYNPLYDAAQTSFNTSDYTNIRNTTMLDADLMPNVRANVNIGFTQQRGGSDYFVSPKASTYLQSGTDVSDRGNYIQKTNKMTSYQMSGTINWAKVYGEHSIYVGANYQVMETKNNSTSMSVKGFMNDQMTDVSNANKYSGEKPTTDESTVRSMGFTGTINYSYAQRYFFDVSFREDAASSFGSESRWAPFYSLGVGWEIAQEKWMRKLLPVVNMAKFRYSYGVTGSLSFSPYDALTTYKYNNNTQYNYLIGASVNSFGNPSLKWQNTVEHNFGLDLGLLNRFTLNFNYYRKTTENLLSDAYLPLSHGYTTYKENLGEIRNTGYDLSLSYTILRYSNDHPIDWSIRAGFYHNTNVLVKLSEAIKKANEFYSNSNYSGGTINEYREGQSLDEIYVLQSAGVDPQTGKRLYIDTDGTITMNASGLNKVAVGSSQPKVNGRFGTGFRWKGLNVDLSFGARIGGKKLNSTLMSKVENAVVIYNQDRRVISQRWRKPGDVTAFKSLSGEIDNSFPNNLFVFTENTFTFNNANISYDFPLSWIQRFGMSRLSIGGSLSDIFYISNIKQERGTDYPYSIKPTFTFSCTF</sequence>
<dbReference type="InterPro" id="IPR039426">
    <property type="entry name" value="TonB-dep_rcpt-like"/>
</dbReference>
<dbReference type="InterPro" id="IPR000531">
    <property type="entry name" value="Beta-barrel_TonB"/>
</dbReference>
<dbReference type="Pfam" id="PF13715">
    <property type="entry name" value="CarbopepD_reg_2"/>
    <property type="match status" value="1"/>
</dbReference>
<dbReference type="SUPFAM" id="SSF56935">
    <property type="entry name" value="Porins"/>
    <property type="match status" value="1"/>
</dbReference>
<evidence type="ECO:0000256" key="9">
    <source>
        <dbReference type="RuleBase" id="RU003357"/>
    </source>
</evidence>
<dbReference type="Gene3D" id="2.40.170.20">
    <property type="entry name" value="TonB-dependent receptor, beta-barrel domain"/>
    <property type="match status" value="1"/>
</dbReference>
<dbReference type="InterPro" id="IPR023997">
    <property type="entry name" value="TonB-dep_OMP_SusC/RagA_CS"/>
</dbReference>
<accession>A0A840CYQ1</accession>
<keyword evidence="2 8" id="KW-0813">Transport</keyword>
<dbReference type="SUPFAM" id="SSF49464">
    <property type="entry name" value="Carboxypeptidase regulatory domain-like"/>
    <property type="match status" value="1"/>
</dbReference>
<dbReference type="Proteomes" id="UP000560658">
    <property type="component" value="Unassembled WGS sequence"/>
</dbReference>
<evidence type="ECO:0000256" key="5">
    <source>
        <dbReference type="ARBA" id="ARBA00023077"/>
    </source>
</evidence>
<dbReference type="Pfam" id="PF00593">
    <property type="entry name" value="TonB_dep_Rec_b-barrel"/>
    <property type="match status" value="1"/>
</dbReference>
<evidence type="ECO:0000256" key="3">
    <source>
        <dbReference type="ARBA" id="ARBA00022452"/>
    </source>
</evidence>
<evidence type="ECO:0000259" key="11">
    <source>
        <dbReference type="Pfam" id="PF07715"/>
    </source>
</evidence>
<evidence type="ECO:0000256" key="6">
    <source>
        <dbReference type="ARBA" id="ARBA00023136"/>
    </source>
</evidence>
<dbReference type="InterPro" id="IPR012910">
    <property type="entry name" value="Plug_dom"/>
</dbReference>
<evidence type="ECO:0000256" key="1">
    <source>
        <dbReference type="ARBA" id="ARBA00004571"/>
    </source>
</evidence>
<comment type="similarity">
    <text evidence="8 9">Belongs to the TonB-dependent receptor family.</text>
</comment>
<comment type="subcellular location">
    <subcellularLocation>
        <location evidence="1 8">Cell outer membrane</location>
        <topology evidence="1 8">Multi-pass membrane protein</topology>
    </subcellularLocation>
</comment>
<dbReference type="InterPro" id="IPR037066">
    <property type="entry name" value="Plug_dom_sf"/>
</dbReference>
<dbReference type="InterPro" id="IPR036942">
    <property type="entry name" value="Beta-barrel_TonB_sf"/>
</dbReference>
<dbReference type="Pfam" id="PF07715">
    <property type="entry name" value="Plug"/>
    <property type="match status" value="1"/>
</dbReference>
<keyword evidence="13" id="KW-1185">Reference proteome</keyword>
<dbReference type="NCBIfam" id="TIGR04057">
    <property type="entry name" value="SusC_RagA_signa"/>
    <property type="match status" value="1"/>
</dbReference>
<dbReference type="InterPro" id="IPR023996">
    <property type="entry name" value="TonB-dep_OMP_SusC/RagA"/>
</dbReference>
<organism evidence="12 13">
    <name type="scientific">Bacteroides reticulotermitis</name>
    <dbReference type="NCBI Taxonomy" id="1133319"/>
    <lineage>
        <taxon>Bacteria</taxon>
        <taxon>Pseudomonadati</taxon>
        <taxon>Bacteroidota</taxon>
        <taxon>Bacteroidia</taxon>
        <taxon>Bacteroidales</taxon>
        <taxon>Bacteroidaceae</taxon>
        <taxon>Bacteroides</taxon>
    </lineage>
</organism>
<dbReference type="AlphaFoldDB" id="A0A840CYQ1"/>
<keyword evidence="6 8" id="KW-0472">Membrane</keyword>
<dbReference type="Gene3D" id="2.170.130.10">
    <property type="entry name" value="TonB-dependent receptor, plug domain"/>
    <property type="match status" value="1"/>
</dbReference>
<dbReference type="RefSeq" id="WP_081741268.1">
    <property type="nucleotide sequence ID" value="NZ_JACIER010000013.1"/>
</dbReference>
<name>A0A840CYQ1_9BACE</name>
<evidence type="ECO:0000313" key="13">
    <source>
        <dbReference type="Proteomes" id="UP000560658"/>
    </source>
</evidence>
<dbReference type="GO" id="GO:0009279">
    <property type="term" value="C:cell outer membrane"/>
    <property type="evidence" value="ECO:0007669"/>
    <property type="project" value="UniProtKB-SubCell"/>
</dbReference>
<feature type="domain" description="TonB-dependent receptor-like beta-barrel" evidence="10">
    <location>
        <begin position="486"/>
        <end position="1065"/>
    </location>
</feature>
<proteinExistence type="inferred from homology"/>
<feature type="domain" description="TonB-dependent receptor plug" evidence="11">
    <location>
        <begin position="221"/>
        <end position="342"/>
    </location>
</feature>
<evidence type="ECO:0000313" key="12">
    <source>
        <dbReference type="EMBL" id="MBB4045247.1"/>
    </source>
</evidence>
<keyword evidence="7 8" id="KW-0998">Cell outer membrane</keyword>
<dbReference type="Gene3D" id="2.60.40.1120">
    <property type="entry name" value="Carboxypeptidase-like, regulatory domain"/>
    <property type="match status" value="1"/>
</dbReference>
<dbReference type="PROSITE" id="PS52016">
    <property type="entry name" value="TONB_DEPENDENT_REC_3"/>
    <property type="match status" value="1"/>
</dbReference>
<evidence type="ECO:0000256" key="2">
    <source>
        <dbReference type="ARBA" id="ARBA00022448"/>
    </source>
</evidence>
<dbReference type="InterPro" id="IPR008969">
    <property type="entry name" value="CarboxyPept-like_regulatory"/>
</dbReference>
<dbReference type="EMBL" id="JACIER010000013">
    <property type="protein sequence ID" value="MBB4045247.1"/>
    <property type="molecule type" value="Genomic_DNA"/>
</dbReference>
<keyword evidence="3 8" id="KW-1134">Transmembrane beta strand</keyword>
<dbReference type="NCBIfam" id="TIGR04056">
    <property type="entry name" value="OMP_RagA_SusC"/>
    <property type="match status" value="1"/>
</dbReference>
<evidence type="ECO:0000256" key="8">
    <source>
        <dbReference type="PROSITE-ProRule" id="PRU01360"/>
    </source>
</evidence>
<evidence type="ECO:0000259" key="10">
    <source>
        <dbReference type="Pfam" id="PF00593"/>
    </source>
</evidence>
<keyword evidence="4 8" id="KW-0812">Transmembrane</keyword>
<protein>
    <submittedName>
        <fullName evidence="12">TonB-linked SusC/RagA family outer membrane protein</fullName>
    </submittedName>
</protein>
<gene>
    <name evidence="12" type="ORF">GGR06_003058</name>
</gene>
<evidence type="ECO:0000256" key="7">
    <source>
        <dbReference type="ARBA" id="ARBA00023237"/>
    </source>
</evidence>
<evidence type="ECO:0000256" key="4">
    <source>
        <dbReference type="ARBA" id="ARBA00022692"/>
    </source>
</evidence>
<reference evidence="12" key="1">
    <citation type="submission" date="2020-08" db="EMBL/GenBank/DDBJ databases">
        <title>Genomic Encyclopedia of Type Strains, Phase IV (KMG-IV): sequencing the most valuable type-strain genomes for metagenomic binning, comparative biology and taxonomic classification.</title>
        <authorList>
            <person name="Goeker M."/>
        </authorList>
    </citation>
    <scope>NUCLEOTIDE SEQUENCE [LARGE SCALE GENOMIC DNA]</scope>
    <source>
        <strain evidence="12">DSM 105720</strain>
    </source>
</reference>
<keyword evidence="5 9" id="KW-0798">TonB box</keyword>